<dbReference type="InterPro" id="IPR052173">
    <property type="entry name" value="Beta-lactam_resp_regulator"/>
</dbReference>
<reference evidence="4 5" key="1">
    <citation type="submission" date="2023-09" db="EMBL/GenBank/DDBJ databases">
        <title>Thalassobella suaedae gen. nov., sp. nov., a marine bacterium of the family Flavobacteriaceae isolated from a halophyte Suaeda japonica.</title>
        <authorList>
            <person name="Lee S.Y."/>
            <person name="Hwang C.Y."/>
        </authorList>
    </citation>
    <scope>NUCLEOTIDE SEQUENCE [LARGE SCALE GENOMIC DNA]</scope>
    <source>
        <strain evidence="4 5">HL-DH14</strain>
    </source>
</reference>
<name>A0ABY9XR02_9FLAO</name>
<dbReference type="PANTHER" id="PTHR34978">
    <property type="entry name" value="POSSIBLE SENSOR-TRANSDUCER PROTEIN BLAR"/>
    <property type="match status" value="1"/>
</dbReference>
<dbReference type="CDD" id="cd07341">
    <property type="entry name" value="M56_BlaR1_MecR1_like"/>
    <property type="match status" value="1"/>
</dbReference>
<evidence type="ECO:0000313" key="5">
    <source>
        <dbReference type="Proteomes" id="UP001302806"/>
    </source>
</evidence>
<accession>A0ABY9XR02</accession>
<protein>
    <submittedName>
        <fullName evidence="4">M56 family metallopeptidase</fullName>
    </submittedName>
</protein>
<dbReference type="EMBL" id="CP134537">
    <property type="protein sequence ID" value="WNH08285.1"/>
    <property type="molecule type" value="Genomic_DNA"/>
</dbReference>
<feature type="domain" description="TonB C-terminal" evidence="2">
    <location>
        <begin position="421"/>
        <end position="481"/>
    </location>
</feature>
<dbReference type="InterPro" id="IPR008756">
    <property type="entry name" value="Peptidase_M56"/>
</dbReference>
<evidence type="ECO:0000256" key="1">
    <source>
        <dbReference type="SAM" id="Phobius"/>
    </source>
</evidence>
<dbReference type="Proteomes" id="UP001302806">
    <property type="component" value="Chromosome"/>
</dbReference>
<dbReference type="Pfam" id="PF05569">
    <property type="entry name" value="Peptidase_M56"/>
    <property type="match status" value="1"/>
</dbReference>
<dbReference type="RefSeq" id="WP_415864992.1">
    <property type="nucleotide sequence ID" value="NZ_CP134537.1"/>
</dbReference>
<dbReference type="PANTHER" id="PTHR34978:SF3">
    <property type="entry name" value="SLR0241 PROTEIN"/>
    <property type="match status" value="1"/>
</dbReference>
<keyword evidence="1" id="KW-0812">Transmembrane</keyword>
<keyword evidence="1" id="KW-0472">Membrane</keyword>
<gene>
    <name evidence="4" type="ORF">RHP51_14210</name>
</gene>
<feature type="domain" description="Peptidase M56" evidence="3">
    <location>
        <begin position="158"/>
        <end position="258"/>
    </location>
</feature>
<proteinExistence type="predicted"/>
<organism evidence="4 5">
    <name type="scientific">Thalassobellus suaedae</name>
    <dbReference type="NCBI Taxonomy" id="3074124"/>
    <lineage>
        <taxon>Bacteria</taxon>
        <taxon>Pseudomonadati</taxon>
        <taxon>Bacteroidota</taxon>
        <taxon>Flavobacteriia</taxon>
        <taxon>Flavobacteriales</taxon>
        <taxon>Flavobacteriaceae</taxon>
        <taxon>Thalassobellus</taxon>
    </lineage>
</organism>
<evidence type="ECO:0000313" key="4">
    <source>
        <dbReference type="EMBL" id="WNH08285.1"/>
    </source>
</evidence>
<feature type="transmembrane region" description="Helical" evidence="1">
    <location>
        <begin position="34"/>
        <end position="51"/>
    </location>
</feature>
<dbReference type="SUPFAM" id="SSF74653">
    <property type="entry name" value="TolA/TonB C-terminal domain"/>
    <property type="match status" value="1"/>
</dbReference>
<dbReference type="Pfam" id="PF03544">
    <property type="entry name" value="TonB_C"/>
    <property type="match status" value="1"/>
</dbReference>
<dbReference type="InterPro" id="IPR037682">
    <property type="entry name" value="TonB_C"/>
</dbReference>
<feature type="transmembrane region" description="Helical" evidence="1">
    <location>
        <begin position="268"/>
        <end position="286"/>
    </location>
</feature>
<keyword evidence="1" id="KW-1133">Transmembrane helix</keyword>
<feature type="transmembrane region" description="Helical" evidence="1">
    <location>
        <begin position="93"/>
        <end position="113"/>
    </location>
</feature>
<evidence type="ECO:0000259" key="3">
    <source>
        <dbReference type="Pfam" id="PF05569"/>
    </source>
</evidence>
<dbReference type="Gene3D" id="3.30.1150.10">
    <property type="match status" value="1"/>
</dbReference>
<sequence length="484" mass="56526">MLHYIVQTVAFQLFFLLIYDVFLKKETFFNWNRMYLIVTSLLSIAIPFIKINRFKDVLPQEYIISLPEVVIGQSASNTNNTVLLETVVIDNSVSYWVIAFYIGIAIALSVFLYKLIRILVLIFKNPKTYQKDLTLVKLINSNAAFSFFRYVFLGDFIKSEEREAILKHETVHVKHLHSLDLLFFEILRILFWFNPLIYMYQNRINTLHEFIADAEAVKHQDKSQYYQNLLAQVFETKNISFINTFFKQSLIKKRIVMLQKSKSKQIHLFKYALLIPLVLGMLVYSSCEKETRKDLNQEESIETLVSKLTDKVKEKDKEELSVEENQALSQMSSIILRMYSTTPKWESAFLKENRDNQSGINENGEEEIPFSMIEQPPVFPECSELEMKYQKLCMANKISEYVNKNFNPKRINDLGLKGKQRISIIFKIDKEGNVIDVRSRAPHPELEAEAIRVVKTFPKMIPGKNKGEKVIVKYSLPIIFQVAD</sequence>
<feature type="transmembrane region" description="Helical" evidence="1">
    <location>
        <begin position="6"/>
        <end position="22"/>
    </location>
</feature>
<evidence type="ECO:0000259" key="2">
    <source>
        <dbReference type="Pfam" id="PF03544"/>
    </source>
</evidence>